<proteinExistence type="inferred from homology"/>
<dbReference type="InterPro" id="IPR017911">
    <property type="entry name" value="MacB-like_ATP-bd"/>
</dbReference>
<evidence type="ECO:0000256" key="1">
    <source>
        <dbReference type="ARBA" id="ARBA00005417"/>
    </source>
</evidence>
<keyword evidence="4" id="KW-0067">ATP-binding</keyword>
<dbReference type="Proteomes" id="UP000037109">
    <property type="component" value="Unassembled WGS sequence"/>
</dbReference>
<dbReference type="SUPFAM" id="SSF52540">
    <property type="entry name" value="P-loop containing nucleoside triphosphate hydrolases"/>
    <property type="match status" value="1"/>
</dbReference>
<comment type="similarity">
    <text evidence="1">Belongs to the ABC transporter superfamily.</text>
</comment>
<dbReference type="InterPro" id="IPR015854">
    <property type="entry name" value="ABC_transpr_LolD-like"/>
</dbReference>
<organism evidence="6 7">
    <name type="scientific">Sporosarcina globispora</name>
    <name type="common">Bacillus globisporus</name>
    <dbReference type="NCBI Taxonomy" id="1459"/>
    <lineage>
        <taxon>Bacteria</taxon>
        <taxon>Bacillati</taxon>
        <taxon>Bacillota</taxon>
        <taxon>Bacilli</taxon>
        <taxon>Bacillales</taxon>
        <taxon>Caryophanaceae</taxon>
        <taxon>Sporosarcina</taxon>
    </lineage>
</organism>
<dbReference type="GO" id="GO:0016887">
    <property type="term" value="F:ATP hydrolysis activity"/>
    <property type="evidence" value="ECO:0007669"/>
    <property type="project" value="InterPro"/>
</dbReference>
<evidence type="ECO:0000256" key="4">
    <source>
        <dbReference type="ARBA" id="ARBA00022840"/>
    </source>
</evidence>
<dbReference type="InterPro" id="IPR027417">
    <property type="entry name" value="P-loop_NTPase"/>
</dbReference>
<dbReference type="Pfam" id="PF00005">
    <property type="entry name" value="ABC_tran"/>
    <property type="match status" value="1"/>
</dbReference>
<dbReference type="STRING" id="1459.AF332_26050"/>
<reference evidence="7" key="1">
    <citation type="submission" date="2015-07" db="EMBL/GenBank/DDBJ databases">
        <title>Fjat-10036 dsm4.</title>
        <authorList>
            <person name="Liu B."/>
            <person name="Wang J."/>
            <person name="Zhu Y."/>
            <person name="Liu G."/>
            <person name="Chen Q."/>
            <person name="Chen Z."/>
            <person name="Lan J."/>
            <person name="Che J."/>
            <person name="Ge C."/>
            <person name="Shi H."/>
            <person name="Pan Z."/>
            <person name="Liu X."/>
        </authorList>
    </citation>
    <scope>NUCLEOTIDE SEQUENCE [LARGE SCALE GENOMIC DNA]</scope>
    <source>
        <strain evidence="7">DSM 4</strain>
    </source>
</reference>
<evidence type="ECO:0000256" key="2">
    <source>
        <dbReference type="ARBA" id="ARBA00022448"/>
    </source>
</evidence>
<dbReference type="PATRIC" id="fig|1459.3.peg.5723"/>
<evidence type="ECO:0000313" key="7">
    <source>
        <dbReference type="Proteomes" id="UP000037109"/>
    </source>
</evidence>
<dbReference type="GO" id="GO:0005886">
    <property type="term" value="C:plasma membrane"/>
    <property type="evidence" value="ECO:0007669"/>
    <property type="project" value="UniProtKB-ARBA"/>
</dbReference>
<dbReference type="Gene3D" id="3.40.50.300">
    <property type="entry name" value="P-loop containing nucleotide triphosphate hydrolases"/>
    <property type="match status" value="1"/>
</dbReference>
<keyword evidence="3" id="KW-0547">Nucleotide-binding</keyword>
<evidence type="ECO:0000259" key="5">
    <source>
        <dbReference type="PROSITE" id="PS50893"/>
    </source>
</evidence>
<evidence type="ECO:0000313" key="6">
    <source>
        <dbReference type="EMBL" id="KON89946.1"/>
    </source>
</evidence>
<dbReference type="AlphaFoldDB" id="A0A0M0GKK4"/>
<evidence type="ECO:0000256" key="3">
    <source>
        <dbReference type="ARBA" id="ARBA00022741"/>
    </source>
</evidence>
<dbReference type="InterPro" id="IPR003439">
    <property type="entry name" value="ABC_transporter-like_ATP-bd"/>
</dbReference>
<dbReference type="EMBL" id="LGUF01000007">
    <property type="protein sequence ID" value="KON89946.1"/>
    <property type="molecule type" value="Genomic_DNA"/>
</dbReference>
<feature type="domain" description="ABC transporter" evidence="5">
    <location>
        <begin position="5"/>
        <end position="232"/>
    </location>
</feature>
<dbReference type="GO" id="GO:0005524">
    <property type="term" value="F:ATP binding"/>
    <property type="evidence" value="ECO:0007669"/>
    <property type="project" value="UniProtKB-KW"/>
</dbReference>
<dbReference type="GO" id="GO:0022857">
    <property type="term" value="F:transmembrane transporter activity"/>
    <property type="evidence" value="ECO:0007669"/>
    <property type="project" value="TreeGrafter"/>
</dbReference>
<keyword evidence="7" id="KW-1185">Reference proteome</keyword>
<dbReference type="SMART" id="SM00382">
    <property type="entry name" value="AAA"/>
    <property type="match status" value="1"/>
</dbReference>
<dbReference type="RefSeq" id="WP_053437311.1">
    <property type="nucleotide sequence ID" value="NZ_LGUF01000007.1"/>
</dbReference>
<dbReference type="PANTHER" id="PTHR24220:SF689">
    <property type="entry name" value="LIPOPROTEIN-RELEASING SYSTEM ATP-BINDING PROTEIN LOLD"/>
    <property type="match status" value="1"/>
</dbReference>
<dbReference type="InterPro" id="IPR017871">
    <property type="entry name" value="ABC_transporter-like_CS"/>
</dbReference>
<name>A0A0M0GKK4_SPOGL</name>
<protein>
    <submittedName>
        <fullName evidence="6">ABC transporter</fullName>
    </submittedName>
</protein>
<keyword evidence="2" id="KW-0813">Transport</keyword>
<dbReference type="CDD" id="cd03255">
    <property type="entry name" value="ABC_MJ0796_LolCDE_FtsE"/>
    <property type="match status" value="1"/>
</dbReference>
<dbReference type="PANTHER" id="PTHR24220">
    <property type="entry name" value="IMPORT ATP-BINDING PROTEIN"/>
    <property type="match status" value="1"/>
</dbReference>
<dbReference type="InterPro" id="IPR003593">
    <property type="entry name" value="AAA+_ATPase"/>
</dbReference>
<dbReference type="PROSITE" id="PS50893">
    <property type="entry name" value="ABC_TRANSPORTER_2"/>
    <property type="match status" value="1"/>
</dbReference>
<comment type="caution">
    <text evidence="6">The sequence shown here is derived from an EMBL/GenBank/DDBJ whole genome shotgun (WGS) entry which is preliminary data.</text>
</comment>
<dbReference type="PROSITE" id="PS00211">
    <property type="entry name" value="ABC_TRANSPORTER_1"/>
    <property type="match status" value="1"/>
</dbReference>
<accession>A0A0M0GKK4</accession>
<dbReference type="OrthoDB" id="9791546at2"/>
<gene>
    <name evidence="6" type="ORF">AF332_26050</name>
</gene>
<dbReference type="FunFam" id="3.40.50.300:FF:000056">
    <property type="entry name" value="Cell division ATP-binding protein FtsE"/>
    <property type="match status" value="1"/>
</dbReference>
<sequence length="232" mass="25553">MSSLLEFKNISYWYKHENKRHDILKNINVSFEKGNFYSIIGPSGSGKTTFLALASALDVPKEGKVLYEGKDVRKIGLTRFRNKYVSIVFQSYNLLPYMTALQNVLTAMEITGSSAKNKKAIALEMLQRVGIYEIQARQKVLTLSGGQQQRVAIARALCCDAELIVADEPTGNLDEDTAKEIVGLSRALAHEEGKCVIVVTHDPTIARDSDVVVKLSKGSITVTSNEPESVSN</sequence>